<dbReference type="PROSITE" id="PS50111">
    <property type="entry name" value="CHEMOTAXIS_TRANSDUC_2"/>
    <property type="match status" value="1"/>
</dbReference>
<gene>
    <name evidence="14" type="ORF">KAR29_00780</name>
</gene>
<comment type="subcellular location">
    <subcellularLocation>
        <location evidence="1">Cell membrane</location>
        <topology evidence="1">Multi-pass membrane protein</topology>
    </subcellularLocation>
</comment>
<evidence type="ECO:0000256" key="6">
    <source>
        <dbReference type="ARBA" id="ARBA00023136"/>
    </source>
</evidence>
<dbReference type="Gene3D" id="1.10.287.950">
    <property type="entry name" value="Methyl-accepting chemotaxis protein"/>
    <property type="match status" value="1"/>
</dbReference>
<dbReference type="Gene3D" id="6.10.340.10">
    <property type="match status" value="1"/>
</dbReference>
<reference evidence="15" key="1">
    <citation type="submission" date="2021-04" db="EMBL/GenBank/DDBJ databases">
        <title>A novel Synergistetes isolate from a pyrite-forming mixed culture.</title>
        <authorList>
            <person name="Bunk B."/>
            <person name="Sproer C."/>
            <person name="Spring S."/>
            <person name="Pester M."/>
        </authorList>
    </citation>
    <scope>NUCLEOTIDE SEQUENCE [LARGE SCALE GENOMIC DNA]</scope>
    <source>
        <strain evidence="15">J.5.4.2-T.3.5.2</strain>
    </source>
</reference>
<organism evidence="14 15">
    <name type="scientific">Aminithiophilus ramosus</name>
    <dbReference type="NCBI Taxonomy" id="3029084"/>
    <lineage>
        <taxon>Bacteria</taxon>
        <taxon>Thermotogati</taxon>
        <taxon>Synergistota</taxon>
        <taxon>Synergistia</taxon>
        <taxon>Synergistales</taxon>
        <taxon>Aminithiophilaceae</taxon>
        <taxon>Aminithiophilus</taxon>
    </lineage>
</organism>
<dbReference type="CDD" id="cd12913">
    <property type="entry name" value="PDC1_MCP_like"/>
    <property type="match status" value="1"/>
</dbReference>
<name>A0A9Q7EYY3_9BACT</name>
<dbReference type="InterPro" id="IPR003660">
    <property type="entry name" value="HAMP_dom"/>
</dbReference>
<proteinExistence type="inferred from homology"/>
<dbReference type="Pfam" id="PF00672">
    <property type="entry name" value="HAMP"/>
    <property type="match status" value="1"/>
</dbReference>
<keyword evidence="4 11" id="KW-0812">Transmembrane</keyword>
<protein>
    <submittedName>
        <fullName evidence="14">Methyl-accepting chemotaxis protein</fullName>
    </submittedName>
</protein>
<dbReference type="EMBL" id="CP072943">
    <property type="protein sequence ID" value="QTX32516.1"/>
    <property type="molecule type" value="Genomic_DNA"/>
</dbReference>
<dbReference type="PANTHER" id="PTHR32089:SF112">
    <property type="entry name" value="LYSOZYME-LIKE PROTEIN-RELATED"/>
    <property type="match status" value="1"/>
</dbReference>
<feature type="compositionally biased region" description="Low complexity" evidence="10">
    <location>
        <begin position="456"/>
        <end position="474"/>
    </location>
</feature>
<sequence>MFKRLRLRTKMLLPILTIAAVTFASALGYLSFRARHLLTEATYREAQEMVLHHSVRVKAEIDAAADAAHFLAETFAVLRTQGKADRAAFDGLLRRVLEENPQFFGAFTVWEPDALDGRDALHGGAPGHDGTGRYIPWFHRSNGPIEVEPCIAYDDPVEGDYYLGTKKAGRARLLDPAVWEAGGKSVMISEYIVPIVAEGKFLGVVGIDLSLDSFQESVGAIRPFETGYAALFSNNGAYVAYPDASRLGKVYFHDDKSLERDILAHIESGTAMTFTAYSPAMKTDVLTRITPFTPGQTDRPWALMVAVPMDRALAGVHAINAAGIASGVVAMVLLSLVVFFLTRSIVRPVQTVVALAQRAGEGDLTIGRDDFAITAKDELGQMADALARMVATQRATLASIFDEAEQNGRLAESLAALAEESNASTAEIKHVVEQVADLAETNAAALEETNASIEEVASSATSAAQSSAQGAEASRMTRRATEEAVAAFSLVIADVADVGQMSSASLTSMEDLSRSVSAIAGFVTTISAIADQTNLLALNAAIEAARAGEAGRGFAVVAEEVRKLAEESNQAARKVADLIDSLKGSAETSAQGARRAGEKMASTVGRAREAQEKLNRTLADVERINGLMETIAAAAQEQAASSEEMARAVDHVSQSTIEMAESSQAIRRNTEELAHAGEGVANEAQAMAEGAERIRNLLQQFRLDDGKGKRSGLVPSPRR</sequence>
<evidence type="ECO:0000259" key="12">
    <source>
        <dbReference type="PROSITE" id="PS50111"/>
    </source>
</evidence>
<feature type="region of interest" description="Disordered" evidence="10">
    <location>
        <begin position="456"/>
        <end position="475"/>
    </location>
</feature>
<dbReference type="PROSITE" id="PS50885">
    <property type="entry name" value="HAMP"/>
    <property type="match status" value="1"/>
</dbReference>
<dbReference type="CDD" id="cd18774">
    <property type="entry name" value="PDC2_HK_sensor"/>
    <property type="match status" value="1"/>
</dbReference>
<keyword evidence="2" id="KW-1003">Cell membrane</keyword>
<dbReference type="GO" id="GO:0007165">
    <property type="term" value="P:signal transduction"/>
    <property type="evidence" value="ECO:0007669"/>
    <property type="project" value="UniProtKB-KW"/>
</dbReference>
<dbReference type="InterPro" id="IPR004089">
    <property type="entry name" value="MCPsignal_dom"/>
</dbReference>
<evidence type="ECO:0000256" key="2">
    <source>
        <dbReference type="ARBA" id="ARBA00022475"/>
    </source>
</evidence>
<keyword evidence="5 11" id="KW-1133">Transmembrane helix</keyword>
<feature type="domain" description="Methyl-accepting transducer" evidence="12">
    <location>
        <begin position="417"/>
        <end position="653"/>
    </location>
</feature>
<dbReference type="SMART" id="SM00283">
    <property type="entry name" value="MA"/>
    <property type="match status" value="1"/>
</dbReference>
<dbReference type="Proteomes" id="UP000671879">
    <property type="component" value="Chromosome"/>
</dbReference>
<accession>A0A9Q7EYY3</accession>
<keyword evidence="15" id="KW-1185">Reference proteome</keyword>
<evidence type="ECO:0000259" key="13">
    <source>
        <dbReference type="PROSITE" id="PS50885"/>
    </source>
</evidence>
<comment type="similarity">
    <text evidence="8">Belongs to the methyl-accepting chemotaxis (MCP) protein family.</text>
</comment>
<dbReference type="RefSeq" id="WP_274373755.1">
    <property type="nucleotide sequence ID" value="NZ_CP072943.1"/>
</dbReference>
<dbReference type="InterPro" id="IPR033479">
    <property type="entry name" value="dCache_1"/>
</dbReference>
<dbReference type="Pfam" id="PF00015">
    <property type="entry name" value="MCPsignal"/>
    <property type="match status" value="1"/>
</dbReference>
<dbReference type="Gene3D" id="3.30.450.20">
    <property type="entry name" value="PAS domain"/>
    <property type="match status" value="2"/>
</dbReference>
<dbReference type="SUPFAM" id="SSF58104">
    <property type="entry name" value="Methyl-accepting chemotaxis protein (MCP) signaling domain"/>
    <property type="match status" value="1"/>
</dbReference>
<evidence type="ECO:0000256" key="9">
    <source>
        <dbReference type="PROSITE-ProRule" id="PRU00284"/>
    </source>
</evidence>
<evidence type="ECO:0000256" key="7">
    <source>
        <dbReference type="ARBA" id="ARBA00023224"/>
    </source>
</evidence>
<evidence type="ECO:0000256" key="5">
    <source>
        <dbReference type="ARBA" id="ARBA00022989"/>
    </source>
</evidence>
<evidence type="ECO:0000313" key="14">
    <source>
        <dbReference type="EMBL" id="QTX32516.1"/>
    </source>
</evidence>
<evidence type="ECO:0000256" key="8">
    <source>
        <dbReference type="ARBA" id="ARBA00029447"/>
    </source>
</evidence>
<dbReference type="SMART" id="SM00304">
    <property type="entry name" value="HAMP"/>
    <property type="match status" value="1"/>
</dbReference>
<evidence type="ECO:0000256" key="3">
    <source>
        <dbReference type="ARBA" id="ARBA00022500"/>
    </source>
</evidence>
<evidence type="ECO:0000256" key="11">
    <source>
        <dbReference type="SAM" id="Phobius"/>
    </source>
</evidence>
<dbReference type="AlphaFoldDB" id="A0A9Q7EYY3"/>
<evidence type="ECO:0000256" key="10">
    <source>
        <dbReference type="SAM" id="MobiDB-lite"/>
    </source>
</evidence>
<evidence type="ECO:0000256" key="4">
    <source>
        <dbReference type="ARBA" id="ARBA00022692"/>
    </source>
</evidence>
<evidence type="ECO:0000256" key="1">
    <source>
        <dbReference type="ARBA" id="ARBA00004651"/>
    </source>
</evidence>
<keyword evidence="6 11" id="KW-0472">Membrane</keyword>
<keyword evidence="3" id="KW-0145">Chemotaxis</keyword>
<feature type="transmembrane region" description="Helical" evidence="11">
    <location>
        <begin position="318"/>
        <end position="341"/>
    </location>
</feature>
<dbReference type="KEGG" id="aram:KAR29_00780"/>
<dbReference type="Pfam" id="PF02743">
    <property type="entry name" value="dCache_1"/>
    <property type="match status" value="1"/>
</dbReference>
<dbReference type="CDD" id="cd06225">
    <property type="entry name" value="HAMP"/>
    <property type="match status" value="1"/>
</dbReference>
<evidence type="ECO:0000313" key="15">
    <source>
        <dbReference type="Proteomes" id="UP000671879"/>
    </source>
</evidence>
<feature type="domain" description="HAMP" evidence="13">
    <location>
        <begin position="343"/>
        <end position="398"/>
    </location>
</feature>
<keyword evidence="7 9" id="KW-0807">Transducer</keyword>
<dbReference type="GO" id="GO:0005886">
    <property type="term" value="C:plasma membrane"/>
    <property type="evidence" value="ECO:0007669"/>
    <property type="project" value="UniProtKB-SubCell"/>
</dbReference>
<dbReference type="PANTHER" id="PTHR32089">
    <property type="entry name" value="METHYL-ACCEPTING CHEMOTAXIS PROTEIN MCPB"/>
    <property type="match status" value="1"/>
</dbReference>
<dbReference type="GO" id="GO:0006935">
    <property type="term" value="P:chemotaxis"/>
    <property type="evidence" value="ECO:0007669"/>
    <property type="project" value="UniProtKB-KW"/>
</dbReference>